<reference evidence="4 5" key="1">
    <citation type="submission" date="2018-11" db="EMBL/GenBank/DDBJ databases">
        <title>Genomic Encyclopedia of Type Strains, Phase IV (KMG-IV): sequencing the most valuable type-strain genomes for metagenomic binning, comparative biology and taxonomic classification.</title>
        <authorList>
            <person name="Goeker M."/>
        </authorList>
    </citation>
    <scope>NUCLEOTIDE SEQUENCE [LARGE SCALE GENOMIC DNA]</scope>
    <source>
        <strain evidence="4 5">DSM 5900</strain>
    </source>
</reference>
<dbReference type="SUPFAM" id="SSF47090">
    <property type="entry name" value="PGBD-like"/>
    <property type="match status" value="1"/>
</dbReference>
<dbReference type="InterPro" id="IPR036366">
    <property type="entry name" value="PGBDSf"/>
</dbReference>
<dbReference type="SUPFAM" id="SSF54001">
    <property type="entry name" value="Cysteine proteinases"/>
    <property type="match status" value="1"/>
</dbReference>
<proteinExistence type="predicted"/>
<evidence type="ECO:0000313" key="5">
    <source>
        <dbReference type="Proteomes" id="UP000278222"/>
    </source>
</evidence>
<dbReference type="InterPro" id="IPR002477">
    <property type="entry name" value="Peptidoglycan-bd-like"/>
</dbReference>
<evidence type="ECO:0000313" key="4">
    <source>
        <dbReference type="EMBL" id="ROP83899.1"/>
    </source>
</evidence>
<organism evidence="4 5">
    <name type="scientific">Stella humosa</name>
    <dbReference type="NCBI Taxonomy" id="94"/>
    <lineage>
        <taxon>Bacteria</taxon>
        <taxon>Pseudomonadati</taxon>
        <taxon>Pseudomonadota</taxon>
        <taxon>Alphaproteobacteria</taxon>
        <taxon>Rhodospirillales</taxon>
        <taxon>Stellaceae</taxon>
        <taxon>Stella</taxon>
    </lineage>
</organism>
<evidence type="ECO:0000256" key="1">
    <source>
        <dbReference type="SAM" id="MobiDB-lite"/>
    </source>
</evidence>
<dbReference type="InterPro" id="IPR036365">
    <property type="entry name" value="PGBD-like_sf"/>
</dbReference>
<sequence length="248" mass="25656">MLKRGSTGPAVAALAGKLAQLGYHGGAITETFDDALARAVKAFQMQNADSAGRPLVVDGVVGPVTAWAIEQRLGNTAPAAAPPAPPGLAMPATGGSATARGALKAALAEMAAGHGEVGGNNLGPHVARYLNGILAPPADWCAGFVSCCFKDCGQPMPFAYTLGARDVLQKIRAKGWEIRPTDADPPLPGDIIVWWRGTPSGWQGHVGLVHSYANGIVRTIEGNKTPKVNSFTYTLASIDRLLGFGRVP</sequence>
<dbReference type="InterPro" id="IPR007921">
    <property type="entry name" value="CHAP_dom"/>
</dbReference>
<dbReference type="Pfam" id="PF05257">
    <property type="entry name" value="CHAP"/>
    <property type="match status" value="1"/>
</dbReference>
<dbReference type="Proteomes" id="UP000278222">
    <property type="component" value="Unassembled WGS sequence"/>
</dbReference>
<dbReference type="OrthoDB" id="5395100at2"/>
<feature type="domain" description="Peptidase C51" evidence="3">
    <location>
        <begin position="139"/>
        <end position="223"/>
    </location>
</feature>
<dbReference type="AlphaFoldDB" id="A0A3N1KYM3"/>
<dbReference type="Gene3D" id="1.10.101.10">
    <property type="entry name" value="PGBD-like superfamily/PGBD"/>
    <property type="match status" value="1"/>
</dbReference>
<dbReference type="Gene3D" id="3.90.1720.10">
    <property type="entry name" value="endopeptidase domain like (from Nostoc punctiforme)"/>
    <property type="match status" value="1"/>
</dbReference>
<evidence type="ECO:0000259" key="3">
    <source>
        <dbReference type="Pfam" id="PF05257"/>
    </source>
</evidence>
<dbReference type="RefSeq" id="WP_123693823.1">
    <property type="nucleotide sequence ID" value="NZ_AP019700.1"/>
</dbReference>
<comment type="caution">
    <text evidence="4">The sequence shown here is derived from an EMBL/GenBank/DDBJ whole genome shotgun (WGS) entry which is preliminary data.</text>
</comment>
<keyword evidence="5" id="KW-1185">Reference proteome</keyword>
<dbReference type="InterPro" id="IPR038765">
    <property type="entry name" value="Papain-like_cys_pep_sf"/>
</dbReference>
<feature type="region of interest" description="Disordered" evidence="1">
    <location>
        <begin position="76"/>
        <end position="95"/>
    </location>
</feature>
<dbReference type="Pfam" id="PF01471">
    <property type="entry name" value="PG_binding_1"/>
    <property type="match status" value="1"/>
</dbReference>
<dbReference type="EMBL" id="RJKX01000016">
    <property type="protein sequence ID" value="ROP83899.1"/>
    <property type="molecule type" value="Genomic_DNA"/>
</dbReference>
<gene>
    <name evidence="4" type="ORF">EDC65_4548</name>
</gene>
<feature type="domain" description="Peptidoglycan binding-like" evidence="2">
    <location>
        <begin position="7"/>
        <end position="66"/>
    </location>
</feature>
<name>A0A3N1KYM3_9PROT</name>
<protein>
    <submittedName>
        <fullName evidence="4">Putative peptidoglycan binding protein</fullName>
    </submittedName>
</protein>
<evidence type="ECO:0000259" key="2">
    <source>
        <dbReference type="Pfam" id="PF01471"/>
    </source>
</evidence>
<accession>A0A3N1KYM3</accession>